<evidence type="ECO:0000259" key="5">
    <source>
        <dbReference type="Pfam" id="PF00389"/>
    </source>
</evidence>
<evidence type="ECO:0000313" key="7">
    <source>
        <dbReference type="EMBL" id="XFO70660.1"/>
    </source>
</evidence>
<dbReference type="InterPro" id="IPR006139">
    <property type="entry name" value="D-isomer_2_OHA_DH_cat_dom"/>
</dbReference>
<gene>
    <name evidence="7" type="ORF">SPACI_006590</name>
</gene>
<dbReference type="InterPro" id="IPR050418">
    <property type="entry name" value="D-iso_2-hydroxyacid_DH_PdxB"/>
</dbReference>
<reference evidence="7" key="1">
    <citation type="submission" date="2024-05" db="EMBL/GenBank/DDBJ databases">
        <title>Isolation and characterization of Sporomusa carbonis sp. nov., a carboxydotrophic hydrogenogen in the genus of Sporomusa isolated from a charcoal burning pile.</title>
        <authorList>
            <person name="Boeer T."/>
            <person name="Rosenbaum F."/>
            <person name="Eysell L."/>
            <person name="Mueller V."/>
            <person name="Daniel R."/>
            <person name="Poehlein A."/>
        </authorList>
    </citation>
    <scope>NUCLEOTIDE SEQUENCE [LARGE SCALE GENOMIC DNA]</scope>
    <source>
        <strain evidence="7">DSM 3132</strain>
    </source>
</reference>
<feature type="domain" description="D-isomer specific 2-hydroxyacid dehydrogenase NAD-binding" evidence="6">
    <location>
        <begin position="106"/>
        <end position="284"/>
    </location>
</feature>
<dbReference type="PROSITE" id="PS00671">
    <property type="entry name" value="D_2_HYDROXYACID_DH_3"/>
    <property type="match status" value="1"/>
</dbReference>
<sequence>MRKKVLLVHPIHQAGIDLLNKEVDLVWAKAANPEQLKKEVADVHGIILRLSPLTADIINAAPKLEVIGRAGVGYDNVDIQAAAVRGIPIVYSPGSNAVSVAEHTIGFLITLAKQFITAHEALKYQNSFQNRDAIKTMELAGKTVGIIGFGDIGRKVAVMCQAGLGMKVLAYVRKKKSYLEGSGGIQFVNDINEVLTKADFVSLHVPATQETYHMISAEQLQKMKPTAFLINTARGSIVDEKALFKALDEKWIAGAAIDVFEQEPPMKDNPLYSLGNIVVTPHMAGLTDESMAVMALMVAKGVLNVLRGEQPKYIAK</sequence>
<dbReference type="InterPro" id="IPR006140">
    <property type="entry name" value="D-isomer_DH_NAD-bd"/>
</dbReference>
<accession>A0ABZ3IY10</accession>
<dbReference type="Proteomes" id="UP000216052">
    <property type="component" value="Chromosome"/>
</dbReference>
<keyword evidence="2 4" id="KW-0560">Oxidoreductase</keyword>
<evidence type="ECO:0000259" key="6">
    <source>
        <dbReference type="Pfam" id="PF02826"/>
    </source>
</evidence>
<dbReference type="PANTHER" id="PTHR43761">
    <property type="entry name" value="D-ISOMER SPECIFIC 2-HYDROXYACID DEHYDROGENASE FAMILY PROTEIN (AFU_ORTHOLOGUE AFUA_1G13630)"/>
    <property type="match status" value="1"/>
</dbReference>
<dbReference type="InterPro" id="IPR029753">
    <property type="entry name" value="D-isomer_DH_CS"/>
</dbReference>
<keyword evidence="3" id="KW-0520">NAD</keyword>
<proteinExistence type="inferred from homology"/>
<dbReference type="PROSITE" id="PS00670">
    <property type="entry name" value="D_2_HYDROXYACID_DH_2"/>
    <property type="match status" value="1"/>
</dbReference>
<evidence type="ECO:0000256" key="4">
    <source>
        <dbReference type="RuleBase" id="RU003719"/>
    </source>
</evidence>
<evidence type="ECO:0000256" key="2">
    <source>
        <dbReference type="ARBA" id="ARBA00023002"/>
    </source>
</evidence>
<dbReference type="EMBL" id="CP155571">
    <property type="protein sequence ID" value="XFO70660.1"/>
    <property type="molecule type" value="Genomic_DNA"/>
</dbReference>
<dbReference type="Gene3D" id="3.40.50.720">
    <property type="entry name" value="NAD(P)-binding Rossmann-like Domain"/>
    <property type="match status" value="2"/>
</dbReference>
<dbReference type="InterPro" id="IPR036291">
    <property type="entry name" value="NAD(P)-bd_dom_sf"/>
</dbReference>
<dbReference type="Pfam" id="PF02826">
    <property type="entry name" value="2-Hacid_dh_C"/>
    <property type="match status" value="1"/>
</dbReference>
<protein>
    <submittedName>
        <fullName evidence="7">Hydroxypyruvate reductase</fullName>
        <ecNumber evidence="7">1.1.1.81</ecNumber>
    </submittedName>
</protein>
<comment type="similarity">
    <text evidence="1 4">Belongs to the D-isomer specific 2-hydroxyacid dehydrogenase family.</text>
</comment>
<evidence type="ECO:0000313" key="8">
    <source>
        <dbReference type="Proteomes" id="UP000216052"/>
    </source>
</evidence>
<organism evidence="7 8">
    <name type="scientific">Sporomusa acidovorans (strain ATCC 49682 / DSM 3132 / Mol)</name>
    <dbReference type="NCBI Taxonomy" id="1123286"/>
    <lineage>
        <taxon>Bacteria</taxon>
        <taxon>Bacillati</taxon>
        <taxon>Bacillota</taxon>
        <taxon>Negativicutes</taxon>
        <taxon>Selenomonadales</taxon>
        <taxon>Sporomusaceae</taxon>
        <taxon>Sporomusa</taxon>
    </lineage>
</organism>
<name>A0ABZ3IY10_SPOA4</name>
<keyword evidence="8" id="KW-1185">Reference proteome</keyword>
<evidence type="ECO:0000256" key="1">
    <source>
        <dbReference type="ARBA" id="ARBA00005854"/>
    </source>
</evidence>
<dbReference type="Pfam" id="PF00389">
    <property type="entry name" value="2-Hacid_dh"/>
    <property type="match status" value="1"/>
</dbReference>
<dbReference type="GO" id="GO:0016618">
    <property type="term" value="F:hydroxypyruvate reductase [NAD(P)H] activity"/>
    <property type="evidence" value="ECO:0007669"/>
    <property type="project" value="UniProtKB-EC"/>
</dbReference>
<dbReference type="SUPFAM" id="SSF52283">
    <property type="entry name" value="Formate/glycerate dehydrogenase catalytic domain-like"/>
    <property type="match status" value="1"/>
</dbReference>
<feature type="domain" description="D-isomer specific 2-hydroxyacid dehydrogenase catalytic" evidence="5">
    <location>
        <begin position="5"/>
        <end position="313"/>
    </location>
</feature>
<dbReference type="CDD" id="cd12173">
    <property type="entry name" value="PGDH_4"/>
    <property type="match status" value="1"/>
</dbReference>
<dbReference type="SUPFAM" id="SSF51735">
    <property type="entry name" value="NAD(P)-binding Rossmann-fold domains"/>
    <property type="match status" value="1"/>
</dbReference>
<dbReference type="PANTHER" id="PTHR43761:SF1">
    <property type="entry name" value="D-ISOMER SPECIFIC 2-HYDROXYACID DEHYDROGENASE CATALYTIC DOMAIN-CONTAINING PROTEIN-RELATED"/>
    <property type="match status" value="1"/>
</dbReference>
<dbReference type="EC" id="1.1.1.81" evidence="7"/>
<dbReference type="RefSeq" id="WP_169717091.1">
    <property type="nucleotide sequence ID" value="NZ_CP155571.1"/>
</dbReference>
<evidence type="ECO:0000256" key="3">
    <source>
        <dbReference type="ARBA" id="ARBA00023027"/>
    </source>
</evidence>